<organism evidence="3 4">
    <name type="scientific">Caenorhabditis japonica</name>
    <dbReference type="NCBI Taxonomy" id="281687"/>
    <lineage>
        <taxon>Eukaryota</taxon>
        <taxon>Metazoa</taxon>
        <taxon>Ecdysozoa</taxon>
        <taxon>Nematoda</taxon>
        <taxon>Chromadorea</taxon>
        <taxon>Rhabditida</taxon>
        <taxon>Rhabditina</taxon>
        <taxon>Rhabditomorpha</taxon>
        <taxon>Rhabditoidea</taxon>
        <taxon>Rhabditidae</taxon>
        <taxon>Peloderinae</taxon>
        <taxon>Caenorhabditis</taxon>
    </lineage>
</organism>
<evidence type="ECO:0000256" key="2">
    <source>
        <dbReference type="SAM" id="SignalP"/>
    </source>
</evidence>
<feature type="region of interest" description="Disordered" evidence="1">
    <location>
        <begin position="23"/>
        <end position="56"/>
    </location>
</feature>
<feature type="chain" id="PRO_5035834627" evidence="2">
    <location>
        <begin position="17"/>
        <end position="184"/>
    </location>
</feature>
<proteinExistence type="predicted"/>
<dbReference type="PANTHER" id="PTHR38633">
    <property type="entry name" value="PROTEIN CBG15573-RELATED"/>
    <property type="match status" value="1"/>
</dbReference>
<evidence type="ECO:0000313" key="3">
    <source>
        <dbReference type="EnsemblMetazoa" id="CJA18653.1"/>
    </source>
</evidence>
<reference evidence="3" key="2">
    <citation type="submission" date="2022-06" db="UniProtKB">
        <authorList>
            <consortium name="EnsemblMetazoa"/>
        </authorList>
    </citation>
    <scope>IDENTIFICATION</scope>
    <source>
        <strain evidence="3">DF5081</strain>
    </source>
</reference>
<sequence length="184" mass="20264">MNFIVLSAVCVAVVVAQYDSRPVPDYPSGPKPAPGPYPGPSYPGPSYPGPSYPRPYPDYDDHDYNGGYRKLRDLKTAAPHTVVEADIRYFRRNGEFFAGISCPKSASQPSLYNWLLADAHRTTPSFAPSGTVALAAGINFEYVAKYSEHGRWEGRDFALDDKHRFRRVGCVVSSNLNSTIVATN</sequence>
<keyword evidence="4" id="KW-1185">Reference proteome</keyword>
<keyword evidence="2" id="KW-0732">Signal</keyword>
<name>A0A8R1E4M6_CAEJA</name>
<feature type="compositionally biased region" description="Pro residues" evidence="1">
    <location>
        <begin position="24"/>
        <end position="56"/>
    </location>
</feature>
<evidence type="ECO:0000256" key="1">
    <source>
        <dbReference type="SAM" id="MobiDB-lite"/>
    </source>
</evidence>
<dbReference type="AlphaFoldDB" id="A0A8R1E4M6"/>
<accession>A0A8R1E4M6</accession>
<dbReference type="OMA" id="EYERPDF"/>
<evidence type="ECO:0000313" key="4">
    <source>
        <dbReference type="Proteomes" id="UP000005237"/>
    </source>
</evidence>
<dbReference type="EnsemblMetazoa" id="CJA18653.1">
    <property type="protein sequence ID" value="CJA18653.1"/>
    <property type="gene ID" value="WBGene00137857"/>
</dbReference>
<protein>
    <submittedName>
        <fullName evidence="3">Uncharacterized protein</fullName>
    </submittedName>
</protein>
<reference evidence="4" key="1">
    <citation type="submission" date="2010-08" db="EMBL/GenBank/DDBJ databases">
        <authorList>
            <consortium name="Caenorhabditis japonica Sequencing Consortium"/>
            <person name="Wilson R.K."/>
        </authorList>
    </citation>
    <scope>NUCLEOTIDE SEQUENCE [LARGE SCALE GENOMIC DNA]</scope>
    <source>
        <strain evidence="4">DF5081</strain>
    </source>
</reference>
<dbReference type="Proteomes" id="UP000005237">
    <property type="component" value="Unassembled WGS sequence"/>
</dbReference>
<feature type="signal peptide" evidence="2">
    <location>
        <begin position="1"/>
        <end position="16"/>
    </location>
</feature>